<dbReference type="RefSeq" id="WP_136357024.1">
    <property type="nucleotide sequence ID" value="NZ_CP046266.1"/>
</dbReference>
<dbReference type="InterPro" id="IPR050707">
    <property type="entry name" value="HTH_MetabolicPath_Reg"/>
</dbReference>
<keyword evidence="1" id="KW-0805">Transcription regulation</keyword>
<dbReference type="InterPro" id="IPR036390">
    <property type="entry name" value="WH_DNA-bd_sf"/>
</dbReference>
<keyword evidence="2" id="KW-0238">DNA-binding</keyword>
<dbReference type="InterPro" id="IPR014757">
    <property type="entry name" value="Tscrpt_reg_IclR_C"/>
</dbReference>
<keyword evidence="3" id="KW-0804">Transcription</keyword>
<evidence type="ECO:0000313" key="5">
    <source>
        <dbReference type="Proteomes" id="UP000310334"/>
    </source>
</evidence>
<evidence type="ECO:0000256" key="3">
    <source>
        <dbReference type="ARBA" id="ARBA00023163"/>
    </source>
</evidence>
<dbReference type="Pfam" id="PF09339">
    <property type="entry name" value="HTH_IclR"/>
    <property type="match status" value="1"/>
</dbReference>
<sequence>MTDKSTSQTLRRGLMVLNHFHGNDIEYSVKELTNKLNISSTVMFRLVNTLVESGYLTKNISTGKYRLGLNAYKLGLYANPNLKLQQVARPFLEKISLATRETISLNVVDPITLEGVCIDSIESPNDIKFSSPIGASRPVYRGASRKVLLAFMEPLQQEQVFQRAISEGFTNIDELKKDLENIKIQGFAYTEGEVYEGALNVSAPVLTNDGLILAGVSINCPVFRKEEDTVTSFSNYVIEAAKQIGNAMERNIP</sequence>
<comment type="caution">
    <text evidence="4">The sequence shown here is derived from an EMBL/GenBank/DDBJ whole genome shotgun (WGS) entry which is preliminary data.</text>
</comment>
<proteinExistence type="predicted"/>
<dbReference type="PANTHER" id="PTHR30136:SF24">
    <property type="entry name" value="HTH-TYPE TRANSCRIPTIONAL REPRESSOR ALLR"/>
    <property type="match status" value="1"/>
</dbReference>
<dbReference type="SUPFAM" id="SSF55781">
    <property type="entry name" value="GAF domain-like"/>
    <property type="match status" value="1"/>
</dbReference>
<organism evidence="4 5">
    <name type="scientific">Metabacillus sediminilitoris</name>
    <dbReference type="NCBI Taxonomy" id="2567941"/>
    <lineage>
        <taxon>Bacteria</taxon>
        <taxon>Bacillati</taxon>
        <taxon>Bacillota</taxon>
        <taxon>Bacilli</taxon>
        <taxon>Bacillales</taxon>
        <taxon>Bacillaceae</taxon>
        <taxon>Metabacillus</taxon>
    </lineage>
</organism>
<dbReference type="PANTHER" id="PTHR30136">
    <property type="entry name" value="HELIX-TURN-HELIX TRANSCRIPTIONAL REGULATOR, ICLR FAMILY"/>
    <property type="match status" value="1"/>
</dbReference>
<name>A0A4S4BW17_9BACI</name>
<dbReference type="OrthoDB" id="9791752at2"/>
<dbReference type="GO" id="GO:0045892">
    <property type="term" value="P:negative regulation of DNA-templated transcription"/>
    <property type="evidence" value="ECO:0007669"/>
    <property type="project" value="TreeGrafter"/>
</dbReference>
<dbReference type="Gene3D" id="1.10.10.10">
    <property type="entry name" value="Winged helix-like DNA-binding domain superfamily/Winged helix DNA-binding domain"/>
    <property type="match status" value="1"/>
</dbReference>
<dbReference type="SMART" id="SM00346">
    <property type="entry name" value="HTH_ICLR"/>
    <property type="match status" value="1"/>
</dbReference>
<protein>
    <submittedName>
        <fullName evidence="4">IclR family transcriptional regulator</fullName>
    </submittedName>
</protein>
<keyword evidence="5" id="KW-1185">Reference proteome</keyword>
<dbReference type="PROSITE" id="PS51077">
    <property type="entry name" value="HTH_ICLR"/>
    <property type="match status" value="1"/>
</dbReference>
<dbReference type="GO" id="GO:0003700">
    <property type="term" value="F:DNA-binding transcription factor activity"/>
    <property type="evidence" value="ECO:0007669"/>
    <property type="project" value="TreeGrafter"/>
</dbReference>
<gene>
    <name evidence="4" type="ORF">E6W99_19830</name>
</gene>
<evidence type="ECO:0000256" key="1">
    <source>
        <dbReference type="ARBA" id="ARBA00023015"/>
    </source>
</evidence>
<dbReference type="SUPFAM" id="SSF46785">
    <property type="entry name" value="Winged helix' DNA-binding domain"/>
    <property type="match status" value="1"/>
</dbReference>
<dbReference type="Pfam" id="PF01614">
    <property type="entry name" value="IclR_C"/>
    <property type="match status" value="1"/>
</dbReference>
<dbReference type="Proteomes" id="UP000310334">
    <property type="component" value="Unassembled WGS sequence"/>
</dbReference>
<reference evidence="4 5" key="1">
    <citation type="submission" date="2019-04" db="EMBL/GenBank/DDBJ databases">
        <title>Bacillus sediminilitoris sp. nov., isolated from a tidal flat sediment on the East China Sea.</title>
        <authorList>
            <person name="Wei Y."/>
            <person name="Mao H."/>
            <person name="Fang J."/>
        </authorList>
    </citation>
    <scope>NUCLEOTIDE SEQUENCE [LARGE SCALE GENOMIC DNA]</scope>
    <source>
        <strain evidence="4 5">DSL-17</strain>
    </source>
</reference>
<dbReference type="GO" id="GO:0003677">
    <property type="term" value="F:DNA binding"/>
    <property type="evidence" value="ECO:0007669"/>
    <property type="project" value="UniProtKB-KW"/>
</dbReference>
<dbReference type="EMBL" id="SSNT01000016">
    <property type="protein sequence ID" value="THF77226.1"/>
    <property type="molecule type" value="Genomic_DNA"/>
</dbReference>
<dbReference type="AlphaFoldDB" id="A0A4S4BW17"/>
<dbReference type="PROSITE" id="PS51078">
    <property type="entry name" value="ICLR_ED"/>
    <property type="match status" value="1"/>
</dbReference>
<dbReference type="Gene3D" id="3.30.450.40">
    <property type="match status" value="1"/>
</dbReference>
<evidence type="ECO:0000256" key="2">
    <source>
        <dbReference type="ARBA" id="ARBA00023125"/>
    </source>
</evidence>
<dbReference type="InterPro" id="IPR036388">
    <property type="entry name" value="WH-like_DNA-bd_sf"/>
</dbReference>
<accession>A0A4S4BW17</accession>
<dbReference type="InterPro" id="IPR005471">
    <property type="entry name" value="Tscrpt_reg_IclR_N"/>
</dbReference>
<dbReference type="InterPro" id="IPR029016">
    <property type="entry name" value="GAF-like_dom_sf"/>
</dbReference>
<evidence type="ECO:0000313" key="4">
    <source>
        <dbReference type="EMBL" id="THF77226.1"/>
    </source>
</evidence>